<dbReference type="SUPFAM" id="SSF52743">
    <property type="entry name" value="Subtilisin-like"/>
    <property type="match status" value="1"/>
</dbReference>
<comment type="caution">
    <text evidence="8">The sequence shown here is derived from an EMBL/GenBank/DDBJ whole genome shotgun (WGS) entry which is preliminary data.</text>
</comment>
<organism evidence="8 9">
    <name type="scientific">Streptomyces glomeratus</name>
    <dbReference type="NCBI Taxonomy" id="284452"/>
    <lineage>
        <taxon>Bacteria</taxon>
        <taxon>Bacillati</taxon>
        <taxon>Actinomycetota</taxon>
        <taxon>Actinomycetes</taxon>
        <taxon>Kitasatosporales</taxon>
        <taxon>Streptomycetaceae</taxon>
        <taxon>Streptomyces</taxon>
    </lineage>
</organism>
<keyword evidence="9" id="KW-1185">Reference proteome</keyword>
<keyword evidence="3" id="KW-0378">Hydrolase</keyword>
<keyword evidence="2" id="KW-0645">Protease</keyword>
<evidence type="ECO:0000256" key="7">
    <source>
        <dbReference type="SAM" id="SignalP"/>
    </source>
</evidence>
<feature type="chain" id="PRO_5047240290" description="Peptidase" evidence="7">
    <location>
        <begin position="20"/>
        <end position="1088"/>
    </location>
</feature>
<dbReference type="Gene3D" id="3.40.50.200">
    <property type="entry name" value="Peptidase S8/S53 domain"/>
    <property type="match status" value="1"/>
</dbReference>
<evidence type="ECO:0000256" key="4">
    <source>
        <dbReference type="ARBA" id="ARBA00022825"/>
    </source>
</evidence>
<name>A0ABP6LUN6_9ACTN</name>
<reference evidence="9" key="1">
    <citation type="journal article" date="2019" name="Int. J. Syst. Evol. Microbiol.">
        <title>The Global Catalogue of Microorganisms (GCM) 10K type strain sequencing project: providing services to taxonomists for standard genome sequencing and annotation.</title>
        <authorList>
            <consortium name="The Broad Institute Genomics Platform"/>
            <consortium name="The Broad Institute Genome Sequencing Center for Infectious Disease"/>
            <person name="Wu L."/>
            <person name="Ma J."/>
        </authorList>
    </citation>
    <scope>NUCLEOTIDE SEQUENCE [LARGE SCALE GENOMIC DNA]</scope>
    <source>
        <strain evidence="9">JCM 9091</strain>
    </source>
</reference>
<evidence type="ECO:0000256" key="6">
    <source>
        <dbReference type="SAM" id="MobiDB-lite"/>
    </source>
</evidence>
<dbReference type="InterPro" id="IPR036852">
    <property type="entry name" value="Peptidase_S8/S53_dom_sf"/>
</dbReference>
<dbReference type="PANTHER" id="PTHR43806:SF11">
    <property type="entry name" value="CEREVISIN-RELATED"/>
    <property type="match status" value="1"/>
</dbReference>
<dbReference type="PROSITE" id="PS51892">
    <property type="entry name" value="SUBTILASE"/>
    <property type="match status" value="1"/>
</dbReference>
<evidence type="ECO:0000256" key="5">
    <source>
        <dbReference type="PROSITE-ProRule" id="PRU01240"/>
    </source>
</evidence>
<evidence type="ECO:0000313" key="8">
    <source>
        <dbReference type="EMBL" id="GAA3061935.1"/>
    </source>
</evidence>
<dbReference type="EMBL" id="BAAAUF010000049">
    <property type="protein sequence ID" value="GAA3061935.1"/>
    <property type="molecule type" value="Genomic_DNA"/>
</dbReference>
<gene>
    <name evidence="8" type="ORF">GCM10010448_51610</name>
</gene>
<protein>
    <recommendedName>
        <fullName evidence="10">Peptidase</fullName>
    </recommendedName>
</protein>
<feature type="signal peptide" evidence="7">
    <location>
        <begin position="1"/>
        <end position="19"/>
    </location>
</feature>
<comment type="similarity">
    <text evidence="1 5">Belongs to the peptidase S8 family.</text>
</comment>
<evidence type="ECO:0000256" key="3">
    <source>
        <dbReference type="ARBA" id="ARBA00022801"/>
    </source>
</evidence>
<sequence length="1088" mass="110136">MVAVLLAALTALGNVPVPAAASAATTADGVPVILVGGDTRPRAGALRTAQAPLLRDLRRHHASKVKAFALVDAVAATVPARELPRLRSDPAVRQVVVNQVIGGAPPVPSGTAGRQALSTRSTCAPRGHRPLLEPEGLSLTHTAGDDPREPTAQSLGITGKGVTVGFIADGVDTGGQDFVRADGSHVFSDYVDYSGEGPTARTGGGQAFTIASTVAAQGLHTYDVRGFGTPSSPGPCTIRILGAAPGARLVGVKAFGLTARTTTADLVESIEYAVRVAHVDVLQESFAHHPFPDVATADLVQRFNDAAVASGTTVTVSAGDTTLADSVGAPADDPAVISVGTSTAFRWYGETGFGGYRQSPRRGWVNGSVSALSPSGTTQSGRTVDLVAPGDSGFASCTPDTGRYGDCVNLTGAPSPVIRADSVAQATALTAGTAALVIQAYRDAHQGDSPTPAVVKQILTGTARDLGASADEQGAGQLNSYAAVRAAQSIGANTGASTVLADTSQLAATAVSGSEARLTLHLRNPGATARTVRLFGRALGPAGHAWSGATRLGDAGSPHFTDSSGVPQNYGTLHFPVVPGADRLEASITCAGDGGGDGAVHMALIDPHGRYAAHSGSPREPGHAHAAVAHPAAGVWTALVFSPQGRYGGVEGRVAFRSTTSRFARFGTVAPAKVTLAPGQSAPVTVTARMSDDPGDTTAALVLDRGADGRSSVPVVLRSLVDVGHGGAFRGGGTRPGVYRFDVPGGRRDIGLDVRTAGGRHDGVLALLVDPQGQTAGYGTDSLATAYDPATGKAALQPVDEISLYARAPAPGRWTLIVKGAGDRGVPSFHGTVGFDQVQVSVSGLPQGDTLKPGVPVTATVHVHNRGAAPLSLFLDPRLDTKTPMSLVPLQPATGLSLPTPRAAPSPAWLVPSESTSLIATAHATGEVQFDVAPVTGDPDLISTFGTDVQAGYVSSTVPAGLWGAGPSVPGPSGPGGSAPTSADLTMVVATKRFDPAVTSALGDLWQASAGAPAGLHPLVLRPGRTGDIPVTITPAGDAGTTVTGTLFVDTLVAGDTRLWDDRNFSLRLPAVASADELAGLPYTYRLG</sequence>
<dbReference type="PANTHER" id="PTHR43806">
    <property type="entry name" value="PEPTIDASE S8"/>
    <property type="match status" value="1"/>
</dbReference>
<feature type="region of interest" description="Disordered" evidence="6">
    <location>
        <begin position="120"/>
        <end position="149"/>
    </location>
</feature>
<dbReference type="Proteomes" id="UP001501532">
    <property type="component" value="Unassembled WGS sequence"/>
</dbReference>
<evidence type="ECO:0008006" key="10">
    <source>
        <dbReference type="Google" id="ProtNLM"/>
    </source>
</evidence>
<accession>A0ABP6LUN6</accession>
<evidence type="ECO:0000256" key="1">
    <source>
        <dbReference type="ARBA" id="ARBA00011073"/>
    </source>
</evidence>
<comment type="caution">
    <text evidence="5">Lacks conserved residue(s) required for the propagation of feature annotation.</text>
</comment>
<dbReference type="InterPro" id="IPR050131">
    <property type="entry name" value="Peptidase_S8_subtilisin-like"/>
</dbReference>
<evidence type="ECO:0000313" key="9">
    <source>
        <dbReference type="Proteomes" id="UP001501532"/>
    </source>
</evidence>
<evidence type="ECO:0000256" key="2">
    <source>
        <dbReference type="ARBA" id="ARBA00022670"/>
    </source>
</evidence>
<proteinExistence type="inferred from homology"/>
<keyword evidence="7" id="KW-0732">Signal</keyword>
<keyword evidence="4" id="KW-0720">Serine protease</keyword>